<evidence type="ECO:0000313" key="6">
    <source>
        <dbReference type="EMBL" id="GHA65424.1"/>
    </source>
</evidence>
<dbReference type="PANTHER" id="PTHR30111:SF1">
    <property type="entry name" value="33 KDA CHAPERONIN"/>
    <property type="match status" value="1"/>
</dbReference>
<dbReference type="InterPro" id="IPR016153">
    <property type="entry name" value="Heat_shock_Hsp33_N"/>
</dbReference>
<reference evidence="6" key="1">
    <citation type="journal article" date="2014" name="Int. J. Syst. Evol. Microbiol.">
        <title>Complete genome sequence of Corynebacterium casei LMG S-19264T (=DSM 44701T), isolated from a smear-ripened cheese.</title>
        <authorList>
            <consortium name="US DOE Joint Genome Institute (JGI-PGF)"/>
            <person name="Walter F."/>
            <person name="Albersmeier A."/>
            <person name="Kalinowski J."/>
            <person name="Ruckert C."/>
        </authorList>
    </citation>
    <scope>NUCLEOTIDE SEQUENCE</scope>
    <source>
        <strain evidence="6">KCTC 32501</strain>
    </source>
</reference>
<proteinExistence type="predicted"/>
<dbReference type="GO" id="GO:0044183">
    <property type="term" value="F:protein folding chaperone"/>
    <property type="evidence" value="ECO:0007669"/>
    <property type="project" value="TreeGrafter"/>
</dbReference>
<reference evidence="6" key="2">
    <citation type="submission" date="2020-09" db="EMBL/GenBank/DDBJ databases">
        <authorList>
            <person name="Sun Q."/>
            <person name="Kim S."/>
        </authorList>
    </citation>
    <scope>NUCLEOTIDE SEQUENCE</scope>
    <source>
        <strain evidence="6">KCTC 32501</strain>
    </source>
</reference>
<keyword evidence="3" id="KW-1015">Disulfide bond</keyword>
<name>A0A8J3CLF4_9BURK</name>
<evidence type="ECO:0000256" key="4">
    <source>
        <dbReference type="ARBA" id="ARBA00023186"/>
    </source>
</evidence>
<dbReference type="GO" id="GO:0042026">
    <property type="term" value="P:protein refolding"/>
    <property type="evidence" value="ECO:0007669"/>
    <property type="project" value="TreeGrafter"/>
</dbReference>
<protein>
    <submittedName>
        <fullName evidence="6">33 kDa chaperonin</fullName>
    </submittedName>
</protein>
<gene>
    <name evidence="6" type="primary">hslO</name>
    <name evidence="6" type="ORF">GCM10009007_02480</name>
</gene>
<dbReference type="GO" id="GO:0005737">
    <property type="term" value="C:cytoplasm"/>
    <property type="evidence" value="ECO:0007669"/>
    <property type="project" value="InterPro"/>
</dbReference>
<dbReference type="CDD" id="cd00498">
    <property type="entry name" value="Hsp33"/>
    <property type="match status" value="1"/>
</dbReference>
<dbReference type="SUPFAM" id="SSF64397">
    <property type="entry name" value="Hsp33 domain"/>
    <property type="match status" value="1"/>
</dbReference>
<dbReference type="Pfam" id="PF01430">
    <property type="entry name" value="HSP33"/>
    <property type="match status" value="1"/>
</dbReference>
<dbReference type="SUPFAM" id="SSF118352">
    <property type="entry name" value="HSP33 redox switch-like"/>
    <property type="match status" value="1"/>
</dbReference>
<dbReference type="InterPro" id="IPR016154">
    <property type="entry name" value="Heat_shock_Hsp33_C"/>
</dbReference>
<dbReference type="PIRSF" id="PIRSF005261">
    <property type="entry name" value="Heat_shock_Hsp33"/>
    <property type="match status" value="1"/>
</dbReference>
<dbReference type="AlphaFoldDB" id="A0A8J3CLF4"/>
<keyword evidence="5" id="KW-0676">Redox-active center</keyword>
<evidence type="ECO:0000256" key="1">
    <source>
        <dbReference type="ARBA" id="ARBA00022490"/>
    </source>
</evidence>
<keyword evidence="4" id="KW-0143">Chaperone</keyword>
<dbReference type="Gene3D" id="3.90.1280.10">
    <property type="entry name" value="HSP33 redox switch-like"/>
    <property type="match status" value="1"/>
</dbReference>
<keyword evidence="1" id="KW-0963">Cytoplasm</keyword>
<organism evidence="6 7">
    <name type="scientific">Formosimonas limnophila</name>
    <dbReference type="NCBI Taxonomy" id="1384487"/>
    <lineage>
        <taxon>Bacteria</taxon>
        <taxon>Pseudomonadati</taxon>
        <taxon>Pseudomonadota</taxon>
        <taxon>Betaproteobacteria</taxon>
        <taxon>Burkholderiales</taxon>
        <taxon>Burkholderiaceae</taxon>
        <taxon>Formosimonas</taxon>
    </lineage>
</organism>
<keyword evidence="7" id="KW-1185">Reference proteome</keyword>
<dbReference type="Proteomes" id="UP000614287">
    <property type="component" value="Unassembled WGS sequence"/>
</dbReference>
<dbReference type="GO" id="GO:0051082">
    <property type="term" value="F:unfolded protein binding"/>
    <property type="evidence" value="ECO:0007669"/>
    <property type="project" value="InterPro"/>
</dbReference>
<evidence type="ECO:0000256" key="3">
    <source>
        <dbReference type="ARBA" id="ARBA00023157"/>
    </source>
</evidence>
<evidence type="ECO:0000313" key="7">
    <source>
        <dbReference type="Proteomes" id="UP000614287"/>
    </source>
</evidence>
<dbReference type="RefSeq" id="WP_189490529.1">
    <property type="nucleotide sequence ID" value="NZ_BMZG01000001.1"/>
</dbReference>
<dbReference type="InterPro" id="IPR000397">
    <property type="entry name" value="Heat_shock_Hsp33"/>
</dbReference>
<dbReference type="PANTHER" id="PTHR30111">
    <property type="entry name" value="33 KDA CHAPERONIN"/>
    <property type="match status" value="1"/>
</dbReference>
<dbReference type="EMBL" id="BMZG01000001">
    <property type="protein sequence ID" value="GHA65424.1"/>
    <property type="molecule type" value="Genomic_DNA"/>
</dbReference>
<dbReference type="Gene3D" id="3.55.30.10">
    <property type="entry name" value="Hsp33 domain"/>
    <property type="match status" value="1"/>
</dbReference>
<accession>A0A8J3CLF4</accession>
<sequence length="302" mass="33478">MSDTLHRFLFKDAPVKGELVHLPKTWRDVRAYRRYPAAVEKIMGELVAASALLCANLKFDGSLVMQIHGDGPIILLVAECRADLTVRATAKLRENAVITDDMTLAQLINTNGQGRFAITLDPNNRQEGQQPYQGIVPLTGESMADILMHYMTSSEQLDTVIQLSADDDNAAGFLLQRLPDHGGGMNTEFASTWDDIAHIGRTLGADELLKNDTDTLMHRLFWEQPRDTHTTEPVQFACTCSPTKVANMITLLGEDEATDMLDDNLEVNVSCDFCGQHYMLSAAQVHELFTPEANAHLNSKLH</sequence>
<comment type="caution">
    <text evidence="6">The sequence shown here is derived from an EMBL/GenBank/DDBJ whole genome shotgun (WGS) entry which is preliminary data.</text>
</comment>
<evidence type="ECO:0000256" key="5">
    <source>
        <dbReference type="ARBA" id="ARBA00023284"/>
    </source>
</evidence>
<keyword evidence="2" id="KW-0862">Zinc</keyword>
<evidence type="ECO:0000256" key="2">
    <source>
        <dbReference type="ARBA" id="ARBA00022833"/>
    </source>
</evidence>